<dbReference type="GO" id="GO:0032259">
    <property type="term" value="P:methylation"/>
    <property type="evidence" value="ECO:0007669"/>
    <property type="project" value="UniProtKB-KW"/>
</dbReference>
<keyword evidence="3" id="KW-1185">Reference proteome</keyword>
<sequence>MGASILQRVKTAYAVNRLTRRYYRSNQIPYTCDYYVNGYKVNISGPDALVMLIGIVLNDTYGLRRFQNLENIVDIGANIGIFSIHAATLFPQAKILAYEPCSETFDNLKKNVNPFNVQAYPYAVGQYTDKVNLSVQGDLTACYVAKNDNSSLSSSQVCDMLSFQEIVDYMNGKIQLLKLDCEGSEYEIIQSPSFNSVEYVVGEFHTCEQGNPEYGLELLQQKGFTVEQWLPFPDGKAGEFWAKNGQN</sequence>
<comment type="caution">
    <text evidence="2">The sequence shown here is derived from an EMBL/GenBank/DDBJ whole genome shotgun (WGS) entry which is preliminary data.</text>
</comment>
<dbReference type="InterPro" id="IPR006342">
    <property type="entry name" value="FkbM_mtfrase"/>
</dbReference>
<accession>A0ABT7ANU8</accession>
<dbReference type="RefSeq" id="WP_283751891.1">
    <property type="nucleotide sequence ID" value="NZ_JAQOSP010000006.1"/>
</dbReference>
<evidence type="ECO:0000313" key="2">
    <source>
        <dbReference type="EMBL" id="MDJ1168124.1"/>
    </source>
</evidence>
<gene>
    <name evidence="2" type="ORF">PMG71_01630</name>
</gene>
<protein>
    <submittedName>
        <fullName evidence="2">FkbM family methyltransferase</fullName>
    </submittedName>
</protein>
<dbReference type="Pfam" id="PF05050">
    <property type="entry name" value="Methyltransf_21"/>
    <property type="match status" value="1"/>
</dbReference>
<dbReference type="InterPro" id="IPR029063">
    <property type="entry name" value="SAM-dependent_MTases_sf"/>
</dbReference>
<reference evidence="2 3" key="1">
    <citation type="submission" date="2023-01" db="EMBL/GenBank/DDBJ databases">
        <title>Novel diversity within Roseofilum (Cyanobacteria; Desertifilaceae) from marine benthic mats with descriptions of four novel species.</title>
        <authorList>
            <person name="Wang Y."/>
            <person name="Berthold D.E."/>
            <person name="Hu J."/>
            <person name="Lefler F.W."/>
            <person name="Laughinghouse H.D. IV."/>
        </authorList>
    </citation>
    <scope>NUCLEOTIDE SEQUENCE [LARGE SCALE GENOMIC DNA]</scope>
    <source>
        <strain evidence="2 3">BLCC-M154</strain>
    </source>
</reference>
<evidence type="ECO:0000259" key="1">
    <source>
        <dbReference type="Pfam" id="PF05050"/>
    </source>
</evidence>
<dbReference type="GO" id="GO:0008168">
    <property type="term" value="F:methyltransferase activity"/>
    <property type="evidence" value="ECO:0007669"/>
    <property type="project" value="UniProtKB-KW"/>
</dbReference>
<feature type="domain" description="Methyltransferase FkbM" evidence="1">
    <location>
        <begin position="74"/>
        <end position="206"/>
    </location>
</feature>
<organism evidence="2 3">
    <name type="scientific">Roseofilum acuticapitatum BLCC-M154</name>
    <dbReference type="NCBI Taxonomy" id="3022444"/>
    <lineage>
        <taxon>Bacteria</taxon>
        <taxon>Bacillati</taxon>
        <taxon>Cyanobacteriota</taxon>
        <taxon>Cyanophyceae</taxon>
        <taxon>Desertifilales</taxon>
        <taxon>Desertifilaceae</taxon>
        <taxon>Roseofilum</taxon>
        <taxon>Roseofilum acuticapitatum</taxon>
    </lineage>
</organism>
<keyword evidence="2" id="KW-0808">Transferase</keyword>
<keyword evidence="2" id="KW-0489">Methyltransferase</keyword>
<name>A0ABT7ANU8_9CYAN</name>
<evidence type="ECO:0000313" key="3">
    <source>
        <dbReference type="Proteomes" id="UP001235303"/>
    </source>
</evidence>
<proteinExistence type="predicted"/>
<dbReference type="PANTHER" id="PTHR34203:SF15">
    <property type="entry name" value="SLL1173 PROTEIN"/>
    <property type="match status" value="1"/>
</dbReference>
<dbReference type="Proteomes" id="UP001235303">
    <property type="component" value="Unassembled WGS sequence"/>
</dbReference>
<dbReference type="NCBIfam" id="TIGR01444">
    <property type="entry name" value="fkbM_fam"/>
    <property type="match status" value="1"/>
</dbReference>
<dbReference type="EMBL" id="JAQOSP010000006">
    <property type="protein sequence ID" value="MDJ1168124.1"/>
    <property type="molecule type" value="Genomic_DNA"/>
</dbReference>
<dbReference type="PANTHER" id="PTHR34203">
    <property type="entry name" value="METHYLTRANSFERASE, FKBM FAMILY PROTEIN"/>
    <property type="match status" value="1"/>
</dbReference>
<dbReference type="SUPFAM" id="SSF53335">
    <property type="entry name" value="S-adenosyl-L-methionine-dependent methyltransferases"/>
    <property type="match status" value="1"/>
</dbReference>
<dbReference type="InterPro" id="IPR052514">
    <property type="entry name" value="SAM-dependent_MTase"/>
</dbReference>
<dbReference type="Gene3D" id="3.40.50.150">
    <property type="entry name" value="Vaccinia Virus protein VP39"/>
    <property type="match status" value="1"/>
</dbReference>